<dbReference type="Proteomes" id="UP001108089">
    <property type="component" value="Unassembled WGS sequence"/>
</dbReference>
<accession>A0ABS9DKG8</accession>
<dbReference type="Gene3D" id="3.30.950.30">
    <property type="entry name" value="Schlafen, AAA domain"/>
    <property type="match status" value="1"/>
</dbReference>
<evidence type="ECO:0008006" key="3">
    <source>
        <dbReference type="Google" id="ProtNLM"/>
    </source>
</evidence>
<reference evidence="1" key="1">
    <citation type="submission" date="2022-01" db="EMBL/GenBank/DDBJ databases">
        <title>Gordonia xiamenensis sp. nov., isolated from surface seawater in Xiamen.</title>
        <authorList>
            <person name="He Y.F."/>
        </authorList>
    </citation>
    <scope>NUCLEOTIDE SEQUENCE</scope>
    <source>
        <strain evidence="1">GW1C4-4</strain>
    </source>
</reference>
<gene>
    <name evidence="1" type="ORF">L1892_14400</name>
</gene>
<keyword evidence="2" id="KW-1185">Reference proteome</keyword>
<organism evidence="1 2">
    <name type="scientific">Gordonia tangerina</name>
    <dbReference type="NCBI Taxonomy" id="2911060"/>
    <lineage>
        <taxon>Bacteria</taxon>
        <taxon>Bacillati</taxon>
        <taxon>Actinomycetota</taxon>
        <taxon>Actinomycetes</taxon>
        <taxon>Mycobacteriales</taxon>
        <taxon>Gordoniaceae</taxon>
        <taxon>Gordonia</taxon>
    </lineage>
</organism>
<protein>
    <recommendedName>
        <fullName evidence="3">Schlafen AlbA-2 domain-containing protein</fullName>
    </recommendedName>
</protein>
<name>A0ABS9DKG8_9ACTN</name>
<dbReference type="EMBL" id="JAKGCU010000013">
    <property type="protein sequence ID" value="MCF3939566.1"/>
    <property type="molecule type" value="Genomic_DNA"/>
</dbReference>
<proteinExistence type="predicted"/>
<dbReference type="InterPro" id="IPR038461">
    <property type="entry name" value="Schlafen_AlbA_2_dom_sf"/>
</dbReference>
<evidence type="ECO:0000313" key="1">
    <source>
        <dbReference type="EMBL" id="MCF3939566.1"/>
    </source>
</evidence>
<evidence type="ECO:0000313" key="2">
    <source>
        <dbReference type="Proteomes" id="UP001108089"/>
    </source>
</evidence>
<comment type="caution">
    <text evidence="1">The sequence shown here is derived from an EMBL/GenBank/DDBJ whole genome shotgun (WGS) entry which is preliminary data.</text>
</comment>
<dbReference type="RefSeq" id="WP_235724297.1">
    <property type="nucleotide sequence ID" value="NZ_JAKGCU010000013.1"/>
</dbReference>
<sequence length="369" mass="39846">MKAIKFARSAEEWTVLGERRRTSSDGEVVLVEDELAEIRASDLRRELASEADLYAVGSSASAISLVPIGYVDFDYGPYSPIRFEWDGGMLTTTFSQQVQWPADGDEGTAISDVRLLLAPLLAASRSSLRVIESDDRFSDPQFLFLAVTIETPYRGRTLADLYSVAEDAMRLCDAFAESTITRQTVANLVRGGAAHLLVGQPEGNWLDAKSQEYDLKTLDGKISLAQAVARFCNGEDGGLIVIGAKAKKVPGGEVISKVGGVPAAPGRDVRYRQVLDHHLYPPPLGLRIDLVPAEDGLSFILIDIPPQGEELKPFLVHGAIRSDNQAEGTFISIVQRRGEGSIPITAPMIHASLAAGRALLRGMTADAKT</sequence>